<dbReference type="InterPro" id="IPR040122">
    <property type="entry name" value="Importin_beta"/>
</dbReference>
<sequence length="905" mass="101316">MTTWQPTERGLSDLLQLLHQAINPTDGQNVQERLEYFNTIPDYNSYLVYILTQMPQEDQYVRSVAGLTLKNNIRTHFTSIPQEVMDYVKESCLQHMGDPDVGKSVSLVMAAVMARGQVQNWPQALQVILDNLNDPSPLVVENALNTLHRICEDCAEELDNNIRGVNPLEFIIPKLITFFDHPNCKLRSQAIMSVNHFILLRSESLMRRMTGFLHSLFHRATDDDVGVRKAVCQSLVSLLEVCHDALLPQLDTIVDYMIYSTQSDDSELALEACEFWFVFAEQDELRGYLRPYLSKIIPVLLGGMIYSEIDLLMLGGDEDDAHVADTDQDIKPRFHKPSVTGESRSQPNNNQSNTSLDDSEDEDEDDYDIDDDSDEASEWSLRKCSAATLDILCTSFKADVVGLLMPLLKTELESSDWLHRECGILALGAAAEGGISDIALHLPELVPYLLTHMNDPKPLVRSITCWTLGRYCHWIVQVSRQSLEARKLYFEPLVQVLLQRILDNNKRVQDAACSAFLRLEEEALEDLVPYLEPILGTLSSAFRKYQKRNLLLLYDTISTLAGAVDHALNTPQFINIIMPPLIQKWQEISDESIDIFPLLECISCVTSALAKGFTPFAEPVYFRSISIVLRTLRDCQAANMDPSMEPPNKDFMVVALDLLSNIVQALNTDVEPLVAKTSPPIAHFLSVCLMDDVGEVRQAAFALLGDLAISCFEHIQIILPDCMPSLLQQIIPQTEEVSVCNNATWAAGEIALKWGANIQPYVEPLLQRLLPILADPTTQRTLMENSAITIGRLGLVFPNVVAGHLDSFVRPWLVALTPIRDNDEKSSAFKGLCEMINVNPQGAINHFPILCTAIAKYQRPPKELCESFASILGGYKNMLGDEQWQQTLASMPQDVSAALHGNYGV</sequence>
<dbReference type="SUPFAM" id="SSF48371">
    <property type="entry name" value="ARM repeat"/>
    <property type="match status" value="1"/>
</dbReference>
<dbReference type="GO" id="GO:0006606">
    <property type="term" value="P:protein import into nucleus"/>
    <property type="evidence" value="ECO:0007669"/>
    <property type="project" value="InterPro"/>
</dbReference>
<dbReference type="GO" id="GO:0031267">
    <property type="term" value="F:small GTPase binding"/>
    <property type="evidence" value="ECO:0007669"/>
    <property type="project" value="InterPro"/>
</dbReference>
<feature type="region of interest" description="Disordered" evidence="9">
    <location>
        <begin position="325"/>
        <end position="374"/>
    </location>
</feature>
<dbReference type="InterPro" id="IPR016024">
    <property type="entry name" value="ARM-type_fold"/>
</dbReference>
<dbReference type="Proteomes" id="UP000077315">
    <property type="component" value="Unassembled WGS sequence"/>
</dbReference>
<evidence type="ECO:0000256" key="1">
    <source>
        <dbReference type="ARBA" id="ARBA00004123"/>
    </source>
</evidence>
<dbReference type="InterPro" id="IPR001494">
    <property type="entry name" value="Importin-beta_N"/>
</dbReference>
<keyword evidence="6" id="KW-0653">Protein transport</keyword>
<feature type="compositionally biased region" description="Acidic residues" evidence="9">
    <location>
        <begin position="357"/>
        <end position="374"/>
    </location>
</feature>
<evidence type="ECO:0000256" key="6">
    <source>
        <dbReference type="ARBA" id="ARBA00022927"/>
    </source>
</evidence>
<dbReference type="AlphaFoldDB" id="A0A167MS34"/>
<protein>
    <recommendedName>
        <fullName evidence="10">Importin N-terminal domain-containing protein</fullName>
    </recommendedName>
</protein>
<dbReference type="GeneID" id="28999361"/>
<evidence type="ECO:0000313" key="11">
    <source>
        <dbReference type="EMBL" id="OAD73759.1"/>
    </source>
</evidence>
<accession>A0A167MS34</accession>
<evidence type="ECO:0000256" key="7">
    <source>
        <dbReference type="ARBA" id="ARBA00023242"/>
    </source>
</evidence>
<dbReference type="InterPro" id="IPR011989">
    <property type="entry name" value="ARM-like"/>
</dbReference>
<feature type="domain" description="Importin N-terminal" evidence="10">
    <location>
        <begin position="30"/>
        <end position="98"/>
    </location>
</feature>
<dbReference type="SMART" id="SM00913">
    <property type="entry name" value="IBN_N"/>
    <property type="match status" value="1"/>
</dbReference>
<keyword evidence="4" id="KW-0963">Cytoplasm</keyword>
<evidence type="ECO:0000256" key="2">
    <source>
        <dbReference type="ARBA" id="ARBA00004496"/>
    </source>
</evidence>
<keyword evidence="3" id="KW-0813">Transport</keyword>
<dbReference type="VEuPathDB" id="FungiDB:PHYBLDRAFT_181348"/>
<dbReference type="STRING" id="763407.A0A167MS34"/>
<dbReference type="Pfam" id="PF02985">
    <property type="entry name" value="HEAT"/>
    <property type="match status" value="1"/>
</dbReference>
<keyword evidence="5" id="KW-0677">Repeat</keyword>
<dbReference type="Pfam" id="PF03810">
    <property type="entry name" value="IBN_N"/>
    <property type="match status" value="1"/>
</dbReference>
<evidence type="ECO:0000313" key="12">
    <source>
        <dbReference type="Proteomes" id="UP000077315"/>
    </source>
</evidence>
<dbReference type="InterPro" id="IPR000357">
    <property type="entry name" value="HEAT"/>
</dbReference>
<proteinExistence type="inferred from homology"/>
<keyword evidence="7" id="KW-0539">Nucleus</keyword>
<evidence type="ECO:0000256" key="9">
    <source>
        <dbReference type="SAM" id="MobiDB-lite"/>
    </source>
</evidence>
<keyword evidence="12" id="KW-1185">Reference proteome</keyword>
<evidence type="ECO:0000256" key="4">
    <source>
        <dbReference type="ARBA" id="ARBA00022490"/>
    </source>
</evidence>
<dbReference type="PROSITE" id="PS50166">
    <property type="entry name" value="IMPORTIN_B_NT"/>
    <property type="match status" value="1"/>
</dbReference>
<comment type="similarity">
    <text evidence="8">Belongs to the importin beta family. Importin beta-2 subfamily.</text>
</comment>
<dbReference type="PANTHER" id="PTHR10527">
    <property type="entry name" value="IMPORTIN BETA"/>
    <property type="match status" value="1"/>
</dbReference>
<evidence type="ECO:0000256" key="3">
    <source>
        <dbReference type="ARBA" id="ARBA00022448"/>
    </source>
</evidence>
<evidence type="ECO:0000259" key="10">
    <source>
        <dbReference type="PROSITE" id="PS50166"/>
    </source>
</evidence>
<reference evidence="12" key="1">
    <citation type="submission" date="2015-06" db="EMBL/GenBank/DDBJ databases">
        <title>Expansion of signal transduction pathways in fungi by whole-genome duplication.</title>
        <authorList>
            <consortium name="DOE Joint Genome Institute"/>
            <person name="Corrochano L.M."/>
            <person name="Kuo A."/>
            <person name="Marcet-Houben M."/>
            <person name="Polaino S."/>
            <person name="Salamov A."/>
            <person name="Villalobos J.M."/>
            <person name="Alvarez M.I."/>
            <person name="Avalos J."/>
            <person name="Benito E.P."/>
            <person name="Benoit I."/>
            <person name="Burger G."/>
            <person name="Camino L.P."/>
            <person name="Canovas D."/>
            <person name="Cerda-Olmedo E."/>
            <person name="Cheng J.-F."/>
            <person name="Dominguez A."/>
            <person name="Elias M."/>
            <person name="Eslava A.P."/>
            <person name="Glaser F."/>
            <person name="Grimwood J."/>
            <person name="Gutierrez G."/>
            <person name="Heitman J."/>
            <person name="Henrissat B."/>
            <person name="Iturriaga E.A."/>
            <person name="Lang B.F."/>
            <person name="Lavin J.L."/>
            <person name="Lee S."/>
            <person name="Li W."/>
            <person name="Lindquist E."/>
            <person name="Lopez-Garcia S."/>
            <person name="Luque E.M."/>
            <person name="Marcos A.T."/>
            <person name="Martin J."/>
            <person name="McCluskey K."/>
            <person name="Medina H.R."/>
            <person name="Miralles-Duran A."/>
            <person name="Miyazaki A."/>
            <person name="Munoz-Torres E."/>
            <person name="Oguiza J.A."/>
            <person name="Ohm R."/>
            <person name="Olmedo M."/>
            <person name="Orejas M."/>
            <person name="Ortiz-Castellanos L."/>
            <person name="Pisabarro A.G."/>
            <person name="Rodriguez-Romero J."/>
            <person name="Ruiz-Herrera J."/>
            <person name="Ruiz-Vazquez R."/>
            <person name="Sanz C."/>
            <person name="Schackwitz W."/>
            <person name="Schmutz J."/>
            <person name="Shahriari M."/>
            <person name="Shelest E."/>
            <person name="Silva-Franco F."/>
            <person name="Soanes D."/>
            <person name="Syed K."/>
            <person name="Tagua V.G."/>
            <person name="Talbot N.J."/>
            <person name="Thon M."/>
            <person name="De vries R.P."/>
            <person name="Wiebenga A."/>
            <person name="Yadav J.S."/>
            <person name="Braun E.L."/>
            <person name="Baker S."/>
            <person name="Garre V."/>
            <person name="Horwitz B."/>
            <person name="Torres-Martinez S."/>
            <person name="Idnurm A."/>
            <person name="Herrera-Estrella A."/>
            <person name="Gabaldon T."/>
            <person name="Grigoriev I.V."/>
        </authorList>
    </citation>
    <scope>NUCLEOTIDE SEQUENCE [LARGE SCALE GENOMIC DNA]</scope>
    <source>
        <strain evidence="12">NRRL 1555(-)</strain>
    </source>
</reference>
<gene>
    <name evidence="11" type="ORF">PHYBLDRAFT_181348</name>
</gene>
<dbReference type="Pfam" id="PF13513">
    <property type="entry name" value="HEAT_EZ"/>
    <property type="match status" value="1"/>
</dbReference>
<evidence type="ECO:0000256" key="5">
    <source>
        <dbReference type="ARBA" id="ARBA00022737"/>
    </source>
</evidence>
<feature type="compositionally biased region" description="Polar residues" evidence="9">
    <location>
        <begin position="340"/>
        <end position="354"/>
    </location>
</feature>
<name>A0A167MS34_PHYB8</name>
<dbReference type="OrthoDB" id="951172at2759"/>
<dbReference type="FunCoup" id="A0A167MS34">
    <property type="interactions" value="1146"/>
</dbReference>
<comment type="subcellular location">
    <subcellularLocation>
        <location evidence="2">Cytoplasm</location>
    </subcellularLocation>
    <subcellularLocation>
        <location evidence="1">Nucleus</location>
    </subcellularLocation>
</comment>
<dbReference type="EMBL" id="KV440980">
    <property type="protein sequence ID" value="OAD73759.1"/>
    <property type="molecule type" value="Genomic_DNA"/>
</dbReference>
<dbReference type="InParanoid" id="A0A167MS34"/>
<evidence type="ECO:0000256" key="8">
    <source>
        <dbReference type="ARBA" id="ARBA00038423"/>
    </source>
</evidence>
<dbReference type="GO" id="GO:0031981">
    <property type="term" value="C:nuclear lumen"/>
    <property type="evidence" value="ECO:0007669"/>
    <property type="project" value="UniProtKB-ARBA"/>
</dbReference>
<organism evidence="11 12">
    <name type="scientific">Phycomyces blakesleeanus (strain ATCC 8743b / DSM 1359 / FGSC 10004 / NBRC 33097 / NRRL 1555)</name>
    <dbReference type="NCBI Taxonomy" id="763407"/>
    <lineage>
        <taxon>Eukaryota</taxon>
        <taxon>Fungi</taxon>
        <taxon>Fungi incertae sedis</taxon>
        <taxon>Mucoromycota</taxon>
        <taxon>Mucoromycotina</taxon>
        <taxon>Mucoromycetes</taxon>
        <taxon>Mucorales</taxon>
        <taxon>Phycomycetaceae</taxon>
        <taxon>Phycomyces</taxon>
    </lineage>
</organism>
<dbReference type="FunFam" id="1.25.10.10:FF:000028">
    <property type="entry name" value="Transportin-1 isoform 1"/>
    <property type="match status" value="1"/>
</dbReference>
<dbReference type="GO" id="GO:0005737">
    <property type="term" value="C:cytoplasm"/>
    <property type="evidence" value="ECO:0007669"/>
    <property type="project" value="UniProtKB-SubCell"/>
</dbReference>
<dbReference type="Gene3D" id="1.25.10.10">
    <property type="entry name" value="Leucine-rich Repeat Variant"/>
    <property type="match status" value="2"/>
</dbReference>
<dbReference type="RefSeq" id="XP_018291799.1">
    <property type="nucleotide sequence ID" value="XM_018438455.1"/>
</dbReference>